<dbReference type="Proteomes" id="UP001526337">
    <property type="component" value="Unassembled WGS sequence"/>
</dbReference>
<evidence type="ECO:0000313" key="3">
    <source>
        <dbReference type="EMBL" id="MCW4589613.1"/>
    </source>
</evidence>
<comment type="caution">
    <text evidence="3">The sequence shown here is derived from an EMBL/GenBank/DDBJ whole genome shotgun (WGS) entry which is preliminary data.</text>
</comment>
<keyword evidence="2" id="KW-1133">Transmembrane helix</keyword>
<proteinExistence type="predicted"/>
<evidence type="ECO:0000313" key="4">
    <source>
        <dbReference type="Proteomes" id="UP001526337"/>
    </source>
</evidence>
<gene>
    <name evidence="3" type="ORF">NO263_03360</name>
</gene>
<dbReference type="RefSeq" id="WP_171790741.1">
    <property type="nucleotide sequence ID" value="NZ_JABJWD010000054.1"/>
</dbReference>
<keyword evidence="2" id="KW-0812">Transmembrane</keyword>
<reference evidence="3 4" key="1">
    <citation type="submission" date="2022-07" db="EMBL/GenBank/DDBJ databases">
        <title>Genome stability of Gluconacetobacter entanii AV429.</title>
        <authorList>
            <person name="Trcek J."/>
            <person name="Cepec E."/>
        </authorList>
    </citation>
    <scope>NUCLEOTIDE SEQUENCE [LARGE SCALE GENOMIC DNA]</scope>
    <source>
        <strain evidence="3 4">AV429_2022</strain>
    </source>
</reference>
<sequence length="135" mass="15704">MKDDELNLFDLNRKKERIDKGISTYEVKIFTSIGEEISNCDTLIKERKEEIANLDKKIENITSERDNAEKNIYSTINDINNKIYSSLTVNHNAYTTINLVDFLPNISIYERFTALASLFICLLVFSMMFIHLLIN</sequence>
<feature type="transmembrane region" description="Helical" evidence="2">
    <location>
        <begin position="112"/>
        <end position="134"/>
    </location>
</feature>
<name>A0ABT3K2J5_9PROT</name>
<protein>
    <submittedName>
        <fullName evidence="3">Uncharacterized protein</fullName>
    </submittedName>
</protein>
<feature type="coiled-coil region" evidence="1">
    <location>
        <begin position="44"/>
        <end position="71"/>
    </location>
</feature>
<keyword evidence="4" id="KW-1185">Reference proteome</keyword>
<accession>A0ABT3K2J5</accession>
<keyword evidence="2" id="KW-0472">Membrane</keyword>
<evidence type="ECO:0000256" key="1">
    <source>
        <dbReference type="SAM" id="Coils"/>
    </source>
</evidence>
<organism evidence="3 4">
    <name type="scientific">Gluconacetobacter entanii</name>
    <dbReference type="NCBI Taxonomy" id="108528"/>
    <lineage>
        <taxon>Bacteria</taxon>
        <taxon>Pseudomonadati</taxon>
        <taxon>Pseudomonadota</taxon>
        <taxon>Alphaproteobacteria</taxon>
        <taxon>Acetobacterales</taxon>
        <taxon>Acetobacteraceae</taxon>
        <taxon>Gluconacetobacter</taxon>
    </lineage>
</organism>
<evidence type="ECO:0000256" key="2">
    <source>
        <dbReference type="SAM" id="Phobius"/>
    </source>
</evidence>
<dbReference type="EMBL" id="JANGSQ010000084">
    <property type="protein sequence ID" value="MCW4589613.1"/>
    <property type="molecule type" value="Genomic_DNA"/>
</dbReference>
<keyword evidence="1" id="KW-0175">Coiled coil</keyword>